<evidence type="ECO:0000313" key="1">
    <source>
        <dbReference type="EMBL" id="OTG10604.1"/>
    </source>
</evidence>
<proteinExistence type="predicted"/>
<reference evidence="2" key="1">
    <citation type="journal article" date="2017" name="Nature">
        <title>The sunflower genome provides insights into oil metabolism, flowering and Asterid evolution.</title>
        <authorList>
            <person name="Badouin H."/>
            <person name="Gouzy J."/>
            <person name="Grassa C.J."/>
            <person name="Murat F."/>
            <person name="Staton S.E."/>
            <person name="Cottret L."/>
            <person name="Lelandais-Briere C."/>
            <person name="Owens G.L."/>
            <person name="Carrere S."/>
            <person name="Mayjonade B."/>
            <person name="Legrand L."/>
            <person name="Gill N."/>
            <person name="Kane N.C."/>
            <person name="Bowers J.E."/>
            <person name="Hubner S."/>
            <person name="Bellec A."/>
            <person name="Berard A."/>
            <person name="Berges H."/>
            <person name="Blanchet N."/>
            <person name="Boniface M.C."/>
            <person name="Brunel D."/>
            <person name="Catrice O."/>
            <person name="Chaidir N."/>
            <person name="Claudel C."/>
            <person name="Donnadieu C."/>
            <person name="Faraut T."/>
            <person name="Fievet G."/>
            <person name="Helmstetter N."/>
            <person name="King M."/>
            <person name="Knapp S.J."/>
            <person name="Lai Z."/>
            <person name="Le Paslier M.C."/>
            <person name="Lippi Y."/>
            <person name="Lorenzon L."/>
            <person name="Mandel J.R."/>
            <person name="Marage G."/>
            <person name="Marchand G."/>
            <person name="Marquand E."/>
            <person name="Bret-Mestries E."/>
            <person name="Morien E."/>
            <person name="Nambeesan S."/>
            <person name="Nguyen T."/>
            <person name="Pegot-Espagnet P."/>
            <person name="Pouilly N."/>
            <person name="Raftis F."/>
            <person name="Sallet E."/>
            <person name="Schiex T."/>
            <person name="Thomas J."/>
            <person name="Vandecasteele C."/>
            <person name="Vares D."/>
            <person name="Vear F."/>
            <person name="Vautrin S."/>
            <person name="Crespi M."/>
            <person name="Mangin B."/>
            <person name="Burke J.M."/>
            <person name="Salse J."/>
            <person name="Munos S."/>
            <person name="Vincourt P."/>
            <person name="Rieseberg L.H."/>
            <person name="Langlade N.B."/>
        </authorList>
    </citation>
    <scope>NUCLEOTIDE SEQUENCE [LARGE SCALE GENOMIC DNA]</scope>
    <source>
        <strain evidence="2">cv. SF193</strain>
    </source>
</reference>
<dbReference type="InParanoid" id="A0A251TI94"/>
<protein>
    <submittedName>
        <fullName evidence="1">Uncharacterized protein</fullName>
    </submittedName>
</protein>
<organism evidence="1 2">
    <name type="scientific">Helianthus annuus</name>
    <name type="common">Common sunflower</name>
    <dbReference type="NCBI Taxonomy" id="4232"/>
    <lineage>
        <taxon>Eukaryota</taxon>
        <taxon>Viridiplantae</taxon>
        <taxon>Streptophyta</taxon>
        <taxon>Embryophyta</taxon>
        <taxon>Tracheophyta</taxon>
        <taxon>Spermatophyta</taxon>
        <taxon>Magnoliopsida</taxon>
        <taxon>eudicotyledons</taxon>
        <taxon>Gunneridae</taxon>
        <taxon>Pentapetalae</taxon>
        <taxon>asterids</taxon>
        <taxon>campanulids</taxon>
        <taxon>Asterales</taxon>
        <taxon>Asteraceae</taxon>
        <taxon>Asteroideae</taxon>
        <taxon>Heliantheae alliance</taxon>
        <taxon>Heliantheae</taxon>
        <taxon>Helianthus</taxon>
    </lineage>
</organism>
<dbReference type="Proteomes" id="UP000215914">
    <property type="component" value="Chromosome 10"/>
</dbReference>
<dbReference type="AlphaFoldDB" id="A0A251TI94"/>
<accession>A0A251TI94</accession>
<dbReference type="EMBL" id="CM007899">
    <property type="protein sequence ID" value="OTG10604.1"/>
    <property type="molecule type" value="Genomic_DNA"/>
</dbReference>
<evidence type="ECO:0000313" key="2">
    <source>
        <dbReference type="Proteomes" id="UP000215914"/>
    </source>
</evidence>
<sequence>MQKKVLEVQRHFMVNLPAKHFDVLHMIPVAEAEIFSYGVFFLWIPRRKQNNGVVCKKTMVSLVKIQWCRSDFSYYTLYLLHKIQWCWTTPLFKVWLRHCIILHSVWLRRLNVQLNSFV</sequence>
<keyword evidence="2" id="KW-1185">Reference proteome</keyword>
<gene>
    <name evidence="1" type="ORF">HannXRQ_Chr10g0289461</name>
</gene>
<name>A0A251TI94_HELAN</name>